<protein>
    <recommendedName>
        <fullName evidence="1">DUF1023 domain-containing protein</fullName>
    </recommendedName>
</protein>
<proteinExistence type="predicted"/>
<dbReference type="SUPFAM" id="SSF53474">
    <property type="entry name" value="alpha/beta-Hydrolases"/>
    <property type="match status" value="1"/>
</dbReference>
<dbReference type="InterPro" id="IPR029058">
    <property type="entry name" value="AB_hydrolase_fold"/>
</dbReference>
<reference evidence="2 3" key="1">
    <citation type="submission" date="2020-11" db="EMBL/GenBank/DDBJ databases">
        <title>Amino acid is mineralized and recycled by bacteria in oceanic microbiome.</title>
        <authorList>
            <person name="Zheng L.Y."/>
        </authorList>
    </citation>
    <scope>NUCLEOTIDE SEQUENCE [LARGE SCALE GENOMIC DNA]</scope>
    <source>
        <strain evidence="2 3">A32-1</strain>
    </source>
</reference>
<organism evidence="2 3">
    <name type="scientific">Microbacterium schleiferi</name>
    <dbReference type="NCBI Taxonomy" id="69362"/>
    <lineage>
        <taxon>Bacteria</taxon>
        <taxon>Bacillati</taxon>
        <taxon>Actinomycetota</taxon>
        <taxon>Actinomycetes</taxon>
        <taxon>Micrococcales</taxon>
        <taxon>Microbacteriaceae</taxon>
        <taxon>Microbacterium</taxon>
    </lineage>
</organism>
<accession>A0A7S8MXG3</accession>
<dbReference type="Pfam" id="PF06259">
    <property type="entry name" value="Abhydrolase_8"/>
    <property type="match status" value="1"/>
</dbReference>
<dbReference type="RefSeq" id="WP_195692560.1">
    <property type="nucleotide sequence ID" value="NZ_CP064760.1"/>
</dbReference>
<dbReference type="EMBL" id="CP064760">
    <property type="protein sequence ID" value="QPE04483.1"/>
    <property type="molecule type" value="Genomic_DNA"/>
</dbReference>
<gene>
    <name evidence="2" type="ORF">IT882_15335</name>
</gene>
<feature type="domain" description="DUF1023" evidence="1">
    <location>
        <begin position="78"/>
        <end position="138"/>
    </location>
</feature>
<dbReference type="AlphaFoldDB" id="A0A7S8MXG3"/>
<dbReference type="KEGG" id="msf:IT882_15335"/>
<keyword evidence="3" id="KW-1185">Reference proteome</keyword>
<evidence type="ECO:0000313" key="2">
    <source>
        <dbReference type="EMBL" id="QPE04483.1"/>
    </source>
</evidence>
<name>A0A7S8MXG3_9MICO</name>
<dbReference type="Proteomes" id="UP000594480">
    <property type="component" value="Chromosome"/>
</dbReference>
<sequence>MRAVAPAPASGPVTGLADAARRVPGATEARVRVERYVMPGGGSQAAVYVAGTQAVSGGAGDPFDMRSNLELYTGERSASLAAVELALREAGVGPGEPVHVFGHSQGAMLASALALEGTYDVQTLVTYGSPVEAAVPESVLSVGIRHVDDPVAGLAGGGHAETVGAPGSFIAERVADPAGGVHDLTLAAHGIERYAETAAMVDASHDPRAAALRELWTTLGAAERVEVTEYAADRGGG</sequence>
<evidence type="ECO:0000259" key="1">
    <source>
        <dbReference type="Pfam" id="PF06259"/>
    </source>
</evidence>
<dbReference type="Gene3D" id="3.40.50.1820">
    <property type="entry name" value="alpha/beta hydrolase"/>
    <property type="match status" value="1"/>
</dbReference>
<evidence type="ECO:0000313" key="3">
    <source>
        <dbReference type="Proteomes" id="UP000594480"/>
    </source>
</evidence>
<dbReference type="InterPro" id="IPR010427">
    <property type="entry name" value="DUF1023"/>
</dbReference>